<dbReference type="Pfam" id="PF17131">
    <property type="entry name" value="LolA_like"/>
    <property type="match status" value="1"/>
</dbReference>
<keyword evidence="1" id="KW-0732">Signal</keyword>
<dbReference type="Gene3D" id="2.50.20.10">
    <property type="entry name" value="Lipoprotein localisation LolA/LolB/LppX"/>
    <property type="match status" value="1"/>
</dbReference>
<gene>
    <name evidence="3" type="ORF">AMPC_01780</name>
</gene>
<reference evidence="4" key="1">
    <citation type="journal article" date="2022" name="Int. J. Syst. Evol. Microbiol.">
        <title>Anaeromyxobacter oryzae sp. nov., Anaeromyxobacter diazotrophicus sp. nov. and Anaeromyxobacter paludicola sp. nov., isolated from paddy soils.</title>
        <authorList>
            <person name="Itoh H."/>
            <person name="Xu Z."/>
            <person name="Mise K."/>
            <person name="Masuda Y."/>
            <person name="Ushijima N."/>
            <person name="Hayakawa C."/>
            <person name="Shiratori Y."/>
            <person name="Senoo K."/>
        </authorList>
    </citation>
    <scope>NUCLEOTIDE SEQUENCE [LARGE SCALE GENOMIC DNA]</scope>
    <source>
        <strain evidence="4">Red630</strain>
    </source>
</reference>
<feature type="signal peptide" evidence="1">
    <location>
        <begin position="1"/>
        <end position="17"/>
    </location>
</feature>
<dbReference type="InterPro" id="IPR033399">
    <property type="entry name" value="TP_0789-like"/>
</dbReference>
<proteinExistence type="predicted"/>
<feature type="domain" description="Uncharacterized protein TP-0789" evidence="2">
    <location>
        <begin position="67"/>
        <end position="246"/>
    </location>
</feature>
<name>A0ABN6N4V6_9BACT</name>
<evidence type="ECO:0000256" key="1">
    <source>
        <dbReference type="SAM" id="SignalP"/>
    </source>
</evidence>
<dbReference type="RefSeq" id="WP_248343672.1">
    <property type="nucleotide sequence ID" value="NZ_AP025592.1"/>
</dbReference>
<dbReference type="Proteomes" id="UP001162734">
    <property type="component" value="Chromosome"/>
</dbReference>
<evidence type="ECO:0000313" key="3">
    <source>
        <dbReference type="EMBL" id="BDG07065.1"/>
    </source>
</evidence>
<keyword evidence="3" id="KW-0449">Lipoprotein</keyword>
<dbReference type="EMBL" id="AP025592">
    <property type="protein sequence ID" value="BDG07065.1"/>
    <property type="molecule type" value="Genomic_DNA"/>
</dbReference>
<dbReference type="CDD" id="cd16329">
    <property type="entry name" value="LolA_like"/>
    <property type="match status" value="1"/>
</dbReference>
<keyword evidence="4" id="KW-1185">Reference proteome</keyword>
<feature type="chain" id="PRO_5047317144" evidence="1">
    <location>
        <begin position="18"/>
        <end position="248"/>
    </location>
</feature>
<sequence>MLLARAIAAFLPAVALAAPAPAPPDLDALLHHLDDLYRSRSSIGRMELSVTGPRVQRSLRLKAWTIGEDRALVVIEAPPREAGTATLKVGENLWNWLPRIARTIRVPPSMMLGSWMGTDFTNDDLVKESSLRKDFTTRIEARTADPPGWKLVSDVRPGVVGRWQRIETFVSDERLPVREVFYDRKGRRARTLTFDDVRALGGRRLPARLTLLPEDDPGRRTELRYLELELDVPVAAETFSLSRLERTR</sequence>
<evidence type="ECO:0000313" key="4">
    <source>
        <dbReference type="Proteomes" id="UP001162734"/>
    </source>
</evidence>
<protein>
    <submittedName>
        <fullName evidence="3">Outer membrane lipoprotein-sorting protein</fullName>
    </submittedName>
</protein>
<organism evidence="3 4">
    <name type="scientific">Anaeromyxobacter paludicola</name>
    <dbReference type="NCBI Taxonomy" id="2918171"/>
    <lineage>
        <taxon>Bacteria</taxon>
        <taxon>Pseudomonadati</taxon>
        <taxon>Myxococcota</taxon>
        <taxon>Myxococcia</taxon>
        <taxon>Myxococcales</taxon>
        <taxon>Cystobacterineae</taxon>
        <taxon>Anaeromyxobacteraceae</taxon>
        <taxon>Anaeromyxobacter</taxon>
    </lineage>
</organism>
<accession>A0ABN6N4V6</accession>
<evidence type="ECO:0000259" key="2">
    <source>
        <dbReference type="Pfam" id="PF17131"/>
    </source>
</evidence>